<keyword evidence="3" id="KW-1185">Reference proteome</keyword>
<proteinExistence type="predicted"/>
<dbReference type="InterPro" id="IPR011050">
    <property type="entry name" value="Pectin_lyase_fold/virulence"/>
</dbReference>
<dbReference type="SMART" id="SM00710">
    <property type="entry name" value="PbH1"/>
    <property type="match status" value="8"/>
</dbReference>
<organism evidence="2 3">
    <name type="scientific">Cohnella phaseoli</name>
    <dbReference type="NCBI Taxonomy" id="456490"/>
    <lineage>
        <taxon>Bacteria</taxon>
        <taxon>Bacillati</taxon>
        <taxon>Bacillota</taxon>
        <taxon>Bacilli</taxon>
        <taxon>Bacillales</taxon>
        <taxon>Paenibacillaceae</taxon>
        <taxon>Cohnella</taxon>
    </lineage>
</organism>
<dbReference type="AlphaFoldDB" id="A0A3D9IX56"/>
<dbReference type="InterPro" id="IPR006626">
    <property type="entry name" value="PbH1"/>
</dbReference>
<sequence length="614" mass="68877">MNSSRRHTSAAPMEAQSIRIDCPAAGDRRKVSVSEFGAQPVEGFCNGEAFRKAIEYCRQEDISELVVPRGIYRFISGEHPVFDGLRDFRFDGGGSELIFSTAAAFVTIRHCERAVFENFTVDWDWDQEPLASIGRIRQVAEDGLSFELELPEYEGVPKRFDIRTLNPMNPRTLTPGCEGGKEFSGEPLGPVTVVARNALRIELSNAADYRFLKPGQTYIVRHYVYDANGFELQGNRHLRMADITIYSAPGHAFVVSGEQRNWTLDGCRVVKRPGTTRCISATADGCHISNSQGHFVIENCDFSYNGDDCLNIHDNSVQGFERIGVAKLRLSRVFKWRNPFAEGDPIEFRRTDLSPTGIVARIVEAQWDERGEGCTIEFEAPLPDDLVGNEILFNRKYDSGRYVVRRNFFHQNRARGVLLHAGDGWVENNHFYLNQGSAIQIECGAESRWAEGFGAENVTIRGNLIESCDVNHWNMAVIYMGVYLEQGRTRYPVFRNICIEDNTIVNCPQQAIFVSSCNRVFIRNNAIMNSNTGPRKTAEDGDGNCVSNRELYLGSLMVSHAEDVTIENNRRLTIVPATEDGICVDPETTDNVLVRNNTGFGDRSGVDERTKESG</sequence>
<comment type="caution">
    <text evidence="2">The sequence shown here is derived from an EMBL/GenBank/DDBJ whole genome shotgun (WGS) entry which is preliminary data.</text>
</comment>
<keyword evidence="2" id="KW-0456">Lyase</keyword>
<accession>A0A3D9IX56</accession>
<reference evidence="2 3" key="1">
    <citation type="submission" date="2018-07" db="EMBL/GenBank/DDBJ databases">
        <title>Genomic Encyclopedia of Type Strains, Phase III (KMG-III): the genomes of soil and plant-associated and newly described type strains.</title>
        <authorList>
            <person name="Whitman W."/>
        </authorList>
    </citation>
    <scope>NUCLEOTIDE SEQUENCE [LARGE SCALE GENOMIC DNA]</scope>
    <source>
        <strain evidence="2 3">CECT 7287</strain>
    </source>
</reference>
<evidence type="ECO:0000313" key="2">
    <source>
        <dbReference type="EMBL" id="RED66423.1"/>
    </source>
</evidence>
<dbReference type="SUPFAM" id="SSF51126">
    <property type="entry name" value="Pectin lyase-like"/>
    <property type="match status" value="1"/>
</dbReference>
<dbReference type="Pfam" id="PF13229">
    <property type="entry name" value="Beta_helix"/>
    <property type="match status" value="1"/>
</dbReference>
<dbReference type="InterPro" id="IPR012334">
    <property type="entry name" value="Pectin_lyas_fold"/>
</dbReference>
<name>A0A3D9IX56_9BACL</name>
<feature type="domain" description="Right handed beta helix" evidence="1">
    <location>
        <begin position="458"/>
        <end position="598"/>
    </location>
</feature>
<gene>
    <name evidence="2" type="ORF">DFP98_11844</name>
</gene>
<dbReference type="GO" id="GO:0016829">
    <property type="term" value="F:lyase activity"/>
    <property type="evidence" value="ECO:0007669"/>
    <property type="project" value="UniProtKB-KW"/>
</dbReference>
<dbReference type="OrthoDB" id="2504360at2"/>
<protein>
    <submittedName>
        <fullName evidence="2">Parallel beta helix pectate lyase-like protein</fullName>
    </submittedName>
</protein>
<dbReference type="Gene3D" id="2.160.20.10">
    <property type="entry name" value="Single-stranded right-handed beta-helix, Pectin lyase-like"/>
    <property type="match status" value="2"/>
</dbReference>
<dbReference type="RefSeq" id="WP_147310255.1">
    <property type="nucleotide sequence ID" value="NZ_QRDZ01000018.1"/>
</dbReference>
<evidence type="ECO:0000259" key="1">
    <source>
        <dbReference type="Pfam" id="PF13229"/>
    </source>
</evidence>
<dbReference type="EMBL" id="QRDZ01000018">
    <property type="protein sequence ID" value="RED66423.1"/>
    <property type="molecule type" value="Genomic_DNA"/>
</dbReference>
<dbReference type="InterPro" id="IPR039448">
    <property type="entry name" value="Beta_helix"/>
</dbReference>
<dbReference type="Proteomes" id="UP000256977">
    <property type="component" value="Unassembled WGS sequence"/>
</dbReference>
<evidence type="ECO:0000313" key="3">
    <source>
        <dbReference type="Proteomes" id="UP000256977"/>
    </source>
</evidence>